<dbReference type="RefSeq" id="WP_173062435.1">
    <property type="nucleotide sequence ID" value="NZ_BAABGO010000016.1"/>
</dbReference>
<gene>
    <name evidence="3" type="ORF">Phou_063970</name>
</gene>
<evidence type="ECO:0000313" key="4">
    <source>
        <dbReference type="Proteomes" id="UP000482800"/>
    </source>
</evidence>
<dbReference type="SUPFAM" id="SSF53474">
    <property type="entry name" value="alpha/beta-Hydrolases"/>
    <property type="match status" value="1"/>
</dbReference>
<protein>
    <recommendedName>
        <fullName evidence="2">GPI inositol-deacylase PGAP1-like alpha/beta domain-containing protein</fullName>
    </recommendedName>
</protein>
<accession>A0A6V8KKD2</accession>
<dbReference type="Proteomes" id="UP000482800">
    <property type="component" value="Unassembled WGS sequence"/>
</dbReference>
<dbReference type="GO" id="GO:0016788">
    <property type="term" value="F:hydrolase activity, acting on ester bonds"/>
    <property type="evidence" value="ECO:0007669"/>
    <property type="project" value="InterPro"/>
</dbReference>
<feature type="region of interest" description="Disordered" evidence="1">
    <location>
        <begin position="384"/>
        <end position="404"/>
    </location>
</feature>
<keyword evidence="4" id="KW-1185">Reference proteome</keyword>
<dbReference type="InterPro" id="IPR029058">
    <property type="entry name" value="AB_hydrolase_fold"/>
</dbReference>
<proteinExistence type="predicted"/>
<dbReference type="PANTHER" id="PTHR11440">
    <property type="entry name" value="LECITHIN-CHOLESTEROL ACYLTRANSFERASE-RELATED"/>
    <property type="match status" value="1"/>
</dbReference>
<dbReference type="InterPro" id="IPR012908">
    <property type="entry name" value="PGAP1-ab_dom-like"/>
</dbReference>
<evidence type="ECO:0000313" key="3">
    <source>
        <dbReference type="EMBL" id="GFJ82217.1"/>
    </source>
</evidence>
<comment type="caution">
    <text evidence="3">The sequence shown here is derived from an EMBL/GenBank/DDBJ whole genome shotgun (WGS) entry which is preliminary data.</text>
</comment>
<dbReference type="Gene3D" id="3.40.50.1820">
    <property type="entry name" value="alpha/beta hydrolase"/>
    <property type="match status" value="1"/>
</dbReference>
<dbReference type="EMBL" id="BLPF01000002">
    <property type="protein sequence ID" value="GFJ82217.1"/>
    <property type="molecule type" value="Genomic_DNA"/>
</dbReference>
<organism evidence="3 4">
    <name type="scientific">Phytohabitans houttuyneae</name>
    <dbReference type="NCBI Taxonomy" id="1076126"/>
    <lineage>
        <taxon>Bacteria</taxon>
        <taxon>Bacillati</taxon>
        <taxon>Actinomycetota</taxon>
        <taxon>Actinomycetes</taxon>
        <taxon>Micromonosporales</taxon>
        <taxon>Micromonosporaceae</taxon>
    </lineage>
</organism>
<dbReference type="Pfam" id="PF07819">
    <property type="entry name" value="PGAP1"/>
    <property type="match status" value="1"/>
</dbReference>
<reference evidence="3 4" key="2">
    <citation type="submission" date="2020-03" db="EMBL/GenBank/DDBJ databases">
        <authorList>
            <person name="Ichikawa N."/>
            <person name="Kimura A."/>
            <person name="Kitahashi Y."/>
            <person name="Uohara A."/>
        </authorList>
    </citation>
    <scope>NUCLEOTIDE SEQUENCE [LARGE SCALE GENOMIC DNA]</scope>
    <source>
        <strain evidence="3 4">NBRC 108639</strain>
    </source>
</reference>
<feature type="domain" description="GPI inositol-deacylase PGAP1-like alpha/beta" evidence="2">
    <location>
        <begin position="158"/>
        <end position="201"/>
    </location>
</feature>
<evidence type="ECO:0000259" key="2">
    <source>
        <dbReference type="Pfam" id="PF07819"/>
    </source>
</evidence>
<dbReference type="AlphaFoldDB" id="A0A6V8KKD2"/>
<evidence type="ECO:0000256" key="1">
    <source>
        <dbReference type="SAM" id="MobiDB-lite"/>
    </source>
</evidence>
<reference evidence="3 4" key="1">
    <citation type="submission" date="2020-03" db="EMBL/GenBank/DDBJ databases">
        <title>Whole genome shotgun sequence of Phytohabitans houttuyneae NBRC 108639.</title>
        <authorList>
            <person name="Komaki H."/>
            <person name="Tamura T."/>
        </authorList>
    </citation>
    <scope>NUCLEOTIDE SEQUENCE [LARGE SCALE GENOMIC DNA]</scope>
    <source>
        <strain evidence="3 4">NBRC 108639</strain>
    </source>
</reference>
<name>A0A6V8KKD2_9ACTN</name>
<sequence>MVAKGALSRLYPGRTHDLVVVIPGIMGSELYDTDRGKTLWGASLPLLLRSWVDGAPLRHLALDERETDGEYGRVRPVGLLKLPEYLPFLRGAEPYTTLVNAVRDCVVDPRAVVEFAYDWRLPVRHNATLLADTVLARLERWRATAEHEAARRAHPAGRPAAVAVVAHSMGGLLARELTCAPGMSDLVRTVITLGTPFHGSPKAAALLGNGEFRTRRGARVLPARRPLMSAARRDADHGVRALAATLPGLYDLLPRYRCVDDGADGRRLTTADVVALGGDPAQAQAWGDRHAAEPGTLDGGIHRLVVGGAQPTAQSLSLSSGVVTLLHHELRAGRPDRFGDGTVPTGSGEIRGRVPVRFDQTHQGLTKADAVLRDVVQTLREFDPEQLGPPQGATEGVGLDVPDTPVPVGEEWTATLRGVRRRTRVAATITEVTGAGRRLPCTVEIRDGAVQVLVNAPSSGLYRLEVTAGGGRLSHLVLALDGGDADE</sequence>